<dbReference type="RefSeq" id="WP_114688866.1">
    <property type="nucleotide sequence ID" value="NZ_QQNB01000004.1"/>
</dbReference>
<dbReference type="Pfam" id="PF00196">
    <property type="entry name" value="GerE"/>
    <property type="match status" value="1"/>
</dbReference>
<gene>
    <name evidence="6" type="ORF">DVW87_16245</name>
</gene>
<dbReference type="GO" id="GO:0003677">
    <property type="term" value="F:DNA binding"/>
    <property type="evidence" value="ECO:0007669"/>
    <property type="project" value="UniProtKB-KW"/>
</dbReference>
<proteinExistence type="predicted"/>
<dbReference type="AlphaFoldDB" id="A0A369VR12"/>
<dbReference type="CDD" id="cd06170">
    <property type="entry name" value="LuxR_C_like"/>
    <property type="match status" value="1"/>
</dbReference>
<keyword evidence="3" id="KW-0804">Transcription</keyword>
<dbReference type="PANTHER" id="PTHR44688">
    <property type="entry name" value="DNA-BINDING TRANSCRIPTIONAL ACTIVATOR DEVR_DOSR"/>
    <property type="match status" value="1"/>
</dbReference>
<dbReference type="PROSITE" id="PS50043">
    <property type="entry name" value="HTH_LUXR_2"/>
    <property type="match status" value="1"/>
</dbReference>
<protein>
    <submittedName>
        <fullName evidence="6">DUF4019 domain-containing protein</fullName>
    </submittedName>
</protein>
<dbReference type="InterPro" id="IPR000792">
    <property type="entry name" value="Tscrpt_reg_LuxR_C"/>
</dbReference>
<evidence type="ECO:0000256" key="1">
    <source>
        <dbReference type="ARBA" id="ARBA00023015"/>
    </source>
</evidence>
<evidence type="ECO:0000259" key="5">
    <source>
        <dbReference type="PROSITE" id="PS50043"/>
    </source>
</evidence>
<dbReference type="InterPro" id="IPR025091">
    <property type="entry name" value="DUF4019"/>
</dbReference>
<keyword evidence="4" id="KW-0472">Membrane</keyword>
<keyword evidence="2" id="KW-0238">DNA-binding</keyword>
<feature type="domain" description="HTH luxR-type" evidence="5">
    <location>
        <begin position="2"/>
        <end position="67"/>
    </location>
</feature>
<evidence type="ECO:0000313" key="6">
    <source>
        <dbReference type="EMBL" id="RDE04463.1"/>
    </source>
</evidence>
<evidence type="ECO:0000313" key="7">
    <source>
        <dbReference type="Proteomes" id="UP000253918"/>
    </source>
</evidence>
<evidence type="ECO:0000256" key="2">
    <source>
        <dbReference type="ARBA" id="ARBA00023125"/>
    </source>
</evidence>
<accession>A0A369VR12</accession>
<name>A0A369VR12_9SPHN</name>
<dbReference type="SMART" id="SM00421">
    <property type="entry name" value="HTH_LUXR"/>
    <property type="match status" value="1"/>
</dbReference>
<dbReference type="InterPro" id="IPR016032">
    <property type="entry name" value="Sig_transdc_resp-reg_C-effctor"/>
</dbReference>
<dbReference type="EMBL" id="QQNB01000004">
    <property type="protein sequence ID" value="RDE04463.1"/>
    <property type="molecule type" value="Genomic_DNA"/>
</dbReference>
<keyword evidence="7" id="KW-1185">Reference proteome</keyword>
<keyword evidence="4" id="KW-0812">Transmembrane</keyword>
<evidence type="ECO:0000256" key="4">
    <source>
        <dbReference type="SAM" id="Phobius"/>
    </source>
</evidence>
<dbReference type="InterPro" id="IPR036388">
    <property type="entry name" value="WH-like_DNA-bd_sf"/>
</dbReference>
<reference evidence="6 7" key="1">
    <citation type="submission" date="2018-07" db="EMBL/GenBank/DDBJ databases">
        <title>a novel species of Sphingomonas isolated from the rhizosphere soil of Araceae plant.</title>
        <authorList>
            <person name="Zhiyong W."/>
            <person name="Qinglan Z."/>
            <person name="Zhiwei F."/>
            <person name="Ding X."/>
            <person name="Gejiao W."/>
            <person name="Shixue Z."/>
        </authorList>
    </citation>
    <scope>NUCLEOTIDE SEQUENCE [LARGE SCALE GENOMIC DNA]</scope>
    <source>
        <strain evidence="6 7">WZY 27</strain>
    </source>
</reference>
<dbReference type="Gene3D" id="1.10.10.10">
    <property type="entry name" value="Winged helix-like DNA-binding domain superfamily/Winged helix DNA-binding domain"/>
    <property type="match status" value="1"/>
</dbReference>
<feature type="transmembrane region" description="Helical" evidence="4">
    <location>
        <begin position="104"/>
        <end position="124"/>
    </location>
</feature>
<dbReference type="SUPFAM" id="SSF46894">
    <property type="entry name" value="C-terminal effector domain of the bipartite response regulators"/>
    <property type="match status" value="1"/>
</dbReference>
<keyword evidence="4" id="KW-1133">Transmembrane helix</keyword>
<dbReference type="Pfam" id="PF13211">
    <property type="entry name" value="DUF4019"/>
    <property type="match status" value="1"/>
</dbReference>
<evidence type="ECO:0000256" key="3">
    <source>
        <dbReference type="ARBA" id="ARBA00023163"/>
    </source>
</evidence>
<keyword evidence="1" id="KW-0805">Transcription regulation</keyword>
<dbReference type="Proteomes" id="UP000253918">
    <property type="component" value="Unassembled WGS sequence"/>
</dbReference>
<sequence>MATQDPTALNEREKEALRLLLVGHDAKSIANTLGLSVYTINDRLRDARRKLGVSSSREAARRLAEMDEAVPNIVGAKEIGKAQATVVMERLDTPAAPQSAVHRWAWFAGGMLIMSLIIAAVALATMVGSRNDAQVPAQSAASAAARPAETDASSAARSWAALLDGRQWDASWRAAGSMFKSQLTSAQWATTIQSVRQPLGRVSSRTLQSVVQTKTLPGAPAGDYQVLQFQTRFATKPDAVETIVLAREKGGWRVSGYFIR</sequence>
<organism evidence="6 7">
    <name type="scientific">Sphingomonas aracearum</name>
    <dbReference type="NCBI Taxonomy" id="2283317"/>
    <lineage>
        <taxon>Bacteria</taxon>
        <taxon>Pseudomonadati</taxon>
        <taxon>Pseudomonadota</taxon>
        <taxon>Alphaproteobacteria</taxon>
        <taxon>Sphingomonadales</taxon>
        <taxon>Sphingomonadaceae</taxon>
        <taxon>Sphingomonas</taxon>
    </lineage>
</organism>
<dbReference type="PANTHER" id="PTHR44688:SF16">
    <property type="entry name" value="DNA-BINDING TRANSCRIPTIONAL ACTIVATOR DEVR_DOSR"/>
    <property type="match status" value="1"/>
</dbReference>
<dbReference type="PRINTS" id="PR00038">
    <property type="entry name" value="HTHLUXR"/>
</dbReference>
<dbReference type="GO" id="GO:0006355">
    <property type="term" value="P:regulation of DNA-templated transcription"/>
    <property type="evidence" value="ECO:0007669"/>
    <property type="project" value="InterPro"/>
</dbReference>
<dbReference type="OrthoDB" id="7193436at2"/>
<comment type="caution">
    <text evidence="6">The sequence shown here is derived from an EMBL/GenBank/DDBJ whole genome shotgun (WGS) entry which is preliminary data.</text>
</comment>